<dbReference type="InterPro" id="IPR043917">
    <property type="entry name" value="DUF5753"/>
</dbReference>
<proteinExistence type="predicted"/>
<dbReference type="CDD" id="cd00093">
    <property type="entry name" value="HTH_XRE"/>
    <property type="match status" value="1"/>
</dbReference>
<dbReference type="RefSeq" id="WP_344823977.1">
    <property type="nucleotide sequence ID" value="NZ_BAAAUV010000003.1"/>
</dbReference>
<feature type="domain" description="HTH cro/C1-type" evidence="1">
    <location>
        <begin position="18"/>
        <end position="72"/>
    </location>
</feature>
<dbReference type="Pfam" id="PF19054">
    <property type="entry name" value="DUF5753"/>
    <property type="match status" value="1"/>
</dbReference>
<evidence type="ECO:0000259" key="1">
    <source>
        <dbReference type="PROSITE" id="PS50943"/>
    </source>
</evidence>
<sequence length="288" mass="32053">MSTQRSPGDRTHRLGSHLRDIRDGLGLTLTTAAARLHMSRAALSRLETGSSTAKPKDVAYLLLQYGVTDEVLRKKLMNLAEAPRRQADLIRRFPALQGVGGNIGMELDAAYSHWFHLQFVPRHLQTLDYARAIFASSTLGHQEIQKRIEQRMAHQAAFFGLDDRLRHHAIIPEWVLHQNLGGPVVMAGQLRALIHAVANGKTHLQVLALSQTHPPEIGSSFVVFDFAPGDFSLVMADSLLGARRIEDDSEIGVYKQAWLDLKDASLPQDSSVDKIEQILQQCECRMTA</sequence>
<evidence type="ECO:0000313" key="3">
    <source>
        <dbReference type="Proteomes" id="UP001501237"/>
    </source>
</evidence>
<keyword evidence="3" id="KW-1185">Reference proteome</keyword>
<accession>A0ABP6Q2Z6</accession>
<organism evidence="2 3">
    <name type="scientific">Actinocorallia longicatena</name>
    <dbReference type="NCBI Taxonomy" id="111803"/>
    <lineage>
        <taxon>Bacteria</taxon>
        <taxon>Bacillati</taxon>
        <taxon>Actinomycetota</taxon>
        <taxon>Actinomycetes</taxon>
        <taxon>Streptosporangiales</taxon>
        <taxon>Thermomonosporaceae</taxon>
        <taxon>Actinocorallia</taxon>
    </lineage>
</organism>
<dbReference type="Gene3D" id="1.10.260.40">
    <property type="entry name" value="lambda repressor-like DNA-binding domains"/>
    <property type="match status" value="1"/>
</dbReference>
<dbReference type="InterPro" id="IPR010982">
    <property type="entry name" value="Lambda_DNA-bd_dom_sf"/>
</dbReference>
<reference evidence="3" key="1">
    <citation type="journal article" date="2019" name="Int. J. Syst. Evol. Microbiol.">
        <title>The Global Catalogue of Microorganisms (GCM) 10K type strain sequencing project: providing services to taxonomists for standard genome sequencing and annotation.</title>
        <authorList>
            <consortium name="The Broad Institute Genomics Platform"/>
            <consortium name="The Broad Institute Genome Sequencing Center for Infectious Disease"/>
            <person name="Wu L."/>
            <person name="Ma J."/>
        </authorList>
    </citation>
    <scope>NUCLEOTIDE SEQUENCE [LARGE SCALE GENOMIC DNA]</scope>
    <source>
        <strain evidence="3">JCM 9377</strain>
    </source>
</reference>
<name>A0ABP6Q2Z6_9ACTN</name>
<dbReference type="SUPFAM" id="SSF47413">
    <property type="entry name" value="lambda repressor-like DNA-binding domains"/>
    <property type="match status" value="1"/>
</dbReference>
<dbReference type="SMART" id="SM00530">
    <property type="entry name" value="HTH_XRE"/>
    <property type="match status" value="1"/>
</dbReference>
<protein>
    <submittedName>
        <fullName evidence="2">Helix-turn-helix transcriptional regulator</fullName>
    </submittedName>
</protein>
<dbReference type="Proteomes" id="UP001501237">
    <property type="component" value="Unassembled WGS sequence"/>
</dbReference>
<evidence type="ECO:0000313" key="2">
    <source>
        <dbReference type="EMBL" id="GAA3202267.1"/>
    </source>
</evidence>
<dbReference type="Pfam" id="PF13560">
    <property type="entry name" value="HTH_31"/>
    <property type="match status" value="1"/>
</dbReference>
<comment type="caution">
    <text evidence="2">The sequence shown here is derived from an EMBL/GenBank/DDBJ whole genome shotgun (WGS) entry which is preliminary data.</text>
</comment>
<gene>
    <name evidence="2" type="ORF">GCM10010468_15850</name>
</gene>
<dbReference type="PROSITE" id="PS50943">
    <property type="entry name" value="HTH_CROC1"/>
    <property type="match status" value="1"/>
</dbReference>
<dbReference type="EMBL" id="BAAAUV010000003">
    <property type="protein sequence ID" value="GAA3202267.1"/>
    <property type="molecule type" value="Genomic_DNA"/>
</dbReference>
<dbReference type="InterPro" id="IPR001387">
    <property type="entry name" value="Cro/C1-type_HTH"/>
</dbReference>